<dbReference type="EMBL" id="CM029037">
    <property type="protein sequence ID" value="KAG2661058.1"/>
    <property type="molecule type" value="Genomic_DNA"/>
</dbReference>
<dbReference type="Pfam" id="PF11960">
    <property type="entry name" value="DUF3474"/>
    <property type="match status" value="1"/>
</dbReference>
<evidence type="ECO:0000256" key="5">
    <source>
        <dbReference type="ARBA" id="ARBA00023136"/>
    </source>
</evidence>
<dbReference type="Proteomes" id="UP000823388">
    <property type="component" value="Chromosome 1K"/>
</dbReference>
<dbReference type="GO" id="GO:0016717">
    <property type="term" value="F:oxidoreductase activity, acting on paired donors, with oxidation of a pair of donors resulting in the reduction of molecular oxygen to two molecules of water"/>
    <property type="evidence" value="ECO:0007669"/>
    <property type="project" value="InterPro"/>
</dbReference>
<comment type="subcellular location">
    <subcellularLocation>
        <location evidence="1">Membrane</location>
    </subcellularLocation>
</comment>
<keyword evidence="7" id="KW-0812">Transmembrane</keyword>
<sequence>MGAGGRMTEKEREKQELLGRAGGGAAMQRSPVDKPPFTLGQIKKAIPPHCFERSIIKSFSYVVHDLVIVAALLYFALAIIPALPSPLHLAAWPLYWVAQGCVCTGVWVIAHECGHHAFSDYSLLDDVVGLVLHSSLLVPYFSWKYSHRRHHSNTGSLERDEVFVPKKKEALPWYTPYVYNNPVGRLLHIVVQLTLGWPLYLTTNASGRPYPRFACHYDPYGPIYNDRERAQIFVSDAGVVAVAFGLYKLAAAFGLCTPTRRCPTTTRASGTGCAGRWPPWTATTASSTACSTTSRTRTSRTTSSPPCRTTTPWRPPRRSSPSSASTTSSTPRP</sequence>
<evidence type="ECO:0000256" key="1">
    <source>
        <dbReference type="ARBA" id="ARBA00004370"/>
    </source>
</evidence>
<comment type="similarity">
    <text evidence="3">Belongs to the fatty acid desaturase type 1 family.</text>
</comment>
<comment type="pathway">
    <text evidence="2">Lipid metabolism.</text>
</comment>
<accession>A0A8T0XPY4</accession>
<evidence type="ECO:0000259" key="8">
    <source>
        <dbReference type="Pfam" id="PF00487"/>
    </source>
</evidence>
<keyword evidence="5 7" id="KW-0472">Membrane</keyword>
<feature type="compositionally biased region" description="Low complexity" evidence="6">
    <location>
        <begin position="283"/>
        <end position="312"/>
    </location>
</feature>
<feature type="region of interest" description="Disordered" evidence="6">
    <location>
        <begin position="283"/>
        <end position="333"/>
    </location>
</feature>
<gene>
    <name evidence="10" type="ORF">PVAP13_1KG478800</name>
</gene>
<dbReference type="InterPro" id="IPR012171">
    <property type="entry name" value="Fatty_acid_desaturase"/>
</dbReference>
<name>A0A8T0XPY4_PANVG</name>
<evidence type="ECO:0000256" key="7">
    <source>
        <dbReference type="SAM" id="Phobius"/>
    </source>
</evidence>
<feature type="domain" description="Fatty acid desaturase N-terminal" evidence="9">
    <location>
        <begin position="10"/>
        <end position="72"/>
    </location>
</feature>
<dbReference type="InterPro" id="IPR005804">
    <property type="entry name" value="FA_desaturase_dom"/>
</dbReference>
<comment type="caution">
    <text evidence="10">The sequence shown here is derived from an EMBL/GenBank/DDBJ whole genome shotgun (WGS) entry which is preliminary data.</text>
</comment>
<evidence type="ECO:0000259" key="9">
    <source>
        <dbReference type="Pfam" id="PF11960"/>
    </source>
</evidence>
<reference evidence="10 11" key="1">
    <citation type="submission" date="2020-05" db="EMBL/GenBank/DDBJ databases">
        <title>WGS assembly of Panicum virgatum.</title>
        <authorList>
            <person name="Lovell J.T."/>
            <person name="Jenkins J."/>
            <person name="Shu S."/>
            <person name="Juenger T.E."/>
            <person name="Schmutz J."/>
        </authorList>
    </citation>
    <scope>NUCLEOTIDE SEQUENCE [LARGE SCALE GENOMIC DNA]</scope>
    <source>
        <strain evidence="11">cv. AP13</strain>
    </source>
</reference>
<keyword evidence="11" id="KW-1185">Reference proteome</keyword>
<dbReference type="PANTHER" id="PTHR32100">
    <property type="entry name" value="OMEGA-6 FATTY ACID DESATURASE, CHLOROPLASTIC"/>
    <property type="match status" value="1"/>
</dbReference>
<dbReference type="GO" id="GO:0006629">
    <property type="term" value="P:lipid metabolic process"/>
    <property type="evidence" value="ECO:0007669"/>
    <property type="project" value="InterPro"/>
</dbReference>
<feature type="transmembrane region" description="Helical" evidence="7">
    <location>
        <begin position="89"/>
        <end position="110"/>
    </location>
</feature>
<evidence type="ECO:0000313" key="11">
    <source>
        <dbReference type="Proteomes" id="UP000823388"/>
    </source>
</evidence>
<keyword evidence="7" id="KW-1133">Transmembrane helix</keyword>
<protein>
    <submittedName>
        <fullName evidence="10">Uncharacterized protein</fullName>
    </submittedName>
</protein>
<dbReference type="GO" id="GO:0016020">
    <property type="term" value="C:membrane"/>
    <property type="evidence" value="ECO:0007669"/>
    <property type="project" value="UniProtKB-SubCell"/>
</dbReference>
<feature type="compositionally biased region" description="Low complexity" evidence="6">
    <location>
        <begin position="319"/>
        <end position="333"/>
    </location>
</feature>
<dbReference type="AlphaFoldDB" id="A0A8T0XPY4"/>
<keyword evidence="4" id="KW-0560">Oxidoreductase</keyword>
<evidence type="ECO:0000256" key="4">
    <source>
        <dbReference type="ARBA" id="ARBA00023002"/>
    </source>
</evidence>
<feature type="transmembrane region" description="Helical" evidence="7">
    <location>
        <begin position="61"/>
        <end position="83"/>
    </location>
</feature>
<feature type="compositionally biased region" description="Basic and acidic residues" evidence="6">
    <location>
        <begin position="7"/>
        <end position="17"/>
    </location>
</feature>
<organism evidence="10 11">
    <name type="scientific">Panicum virgatum</name>
    <name type="common">Blackwell switchgrass</name>
    <dbReference type="NCBI Taxonomy" id="38727"/>
    <lineage>
        <taxon>Eukaryota</taxon>
        <taxon>Viridiplantae</taxon>
        <taxon>Streptophyta</taxon>
        <taxon>Embryophyta</taxon>
        <taxon>Tracheophyta</taxon>
        <taxon>Spermatophyta</taxon>
        <taxon>Magnoliopsida</taxon>
        <taxon>Liliopsida</taxon>
        <taxon>Poales</taxon>
        <taxon>Poaceae</taxon>
        <taxon>PACMAD clade</taxon>
        <taxon>Panicoideae</taxon>
        <taxon>Panicodae</taxon>
        <taxon>Paniceae</taxon>
        <taxon>Panicinae</taxon>
        <taxon>Panicum</taxon>
        <taxon>Panicum sect. Hiantes</taxon>
    </lineage>
</organism>
<evidence type="ECO:0000256" key="6">
    <source>
        <dbReference type="SAM" id="MobiDB-lite"/>
    </source>
</evidence>
<proteinExistence type="inferred from homology"/>
<feature type="domain" description="Fatty acid desaturase" evidence="8">
    <location>
        <begin position="91"/>
        <end position="255"/>
    </location>
</feature>
<dbReference type="Pfam" id="PF00487">
    <property type="entry name" value="FA_desaturase"/>
    <property type="match status" value="1"/>
</dbReference>
<feature type="region of interest" description="Disordered" evidence="6">
    <location>
        <begin position="1"/>
        <end position="28"/>
    </location>
</feature>
<dbReference type="InterPro" id="IPR021863">
    <property type="entry name" value="FAS_N"/>
</dbReference>
<evidence type="ECO:0000256" key="3">
    <source>
        <dbReference type="ARBA" id="ARBA00009295"/>
    </source>
</evidence>
<evidence type="ECO:0000256" key="2">
    <source>
        <dbReference type="ARBA" id="ARBA00005189"/>
    </source>
</evidence>
<evidence type="ECO:0000313" key="10">
    <source>
        <dbReference type="EMBL" id="KAG2661058.1"/>
    </source>
</evidence>